<keyword evidence="2 4" id="KW-0472">Membrane</keyword>
<dbReference type="Pfam" id="PF07715">
    <property type="entry name" value="Plug"/>
    <property type="match status" value="1"/>
</dbReference>
<proteinExistence type="inferred from homology"/>
<keyword evidence="8" id="KW-0675">Receptor</keyword>
<dbReference type="InterPro" id="IPR006311">
    <property type="entry name" value="TAT_signal"/>
</dbReference>
<evidence type="ECO:0000259" key="7">
    <source>
        <dbReference type="Pfam" id="PF07715"/>
    </source>
</evidence>
<feature type="chain" id="PRO_5045289006" evidence="5">
    <location>
        <begin position="33"/>
        <end position="1175"/>
    </location>
</feature>
<comment type="subcellular location">
    <subcellularLocation>
        <location evidence="1 4">Cell outer membrane</location>
    </subcellularLocation>
</comment>
<dbReference type="Proteomes" id="UP001214854">
    <property type="component" value="Unassembled WGS sequence"/>
</dbReference>
<keyword evidence="3" id="KW-0998">Cell outer membrane</keyword>
<dbReference type="SUPFAM" id="SSF56935">
    <property type="entry name" value="Porins"/>
    <property type="match status" value="1"/>
</dbReference>
<gene>
    <name evidence="8" type="ORF">PQU92_12895</name>
</gene>
<evidence type="ECO:0000256" key="3">
    <source>
        <dbReference type="ARBA" id="ARBA00023237"/>
    </source>
</evidence>
<comment type="similarity">
    <text evidence="4">Belongs to the TonB-dependent receptor family.</text>
</comment>
<name>A0ABT5HVR9_9CAUL</name>
<sequence length="1175" mass="128988">MLTQNPPHRRRSALTGASIVAICLAIGAPALAQETTAANDDTTTVVVTGYRQSLQQSLTQKKNSDALIDVITAEDVGKFPESNLAEALQRLPGISIERENGEGRTITVRGLGGDFVRTRLNGLETVAASGVNEGQTAVNRTRGFDYNVFASELFSSLSVRKSAEANEDEGSLGATVDIDTGRPLDMRYDKGKTHKVLFSAQDTYYDNGGEHNPRYAVLFAKKLMGGKLGFLFSGAYSKRDTGLSFYDRNPGQFEFYYRGSNHGTAKVQNGTGSPVAPVCSTTVNTVNATTNTSPLNCFYGFASPTPTSVSPAPSGIGTVANGISSASYMYGSDPVAWAKLNQNLITTMPSLASLQQQDIKQERLGLTFTTQWKPTDRTKITFDALYSEFIADNQSHILGSFGLNRHFFNDRAEIGLTNTTTGLRPYSTANNNYFADRRGVYGNRCDYNAVTNLCQGSLGDANKAVFSTTQYWNGTAYVPVAAVLNTATVAGNTWSTNPYNLDTYDYYNNPGSVGYSAAGAAADRRGILMYDQIIGKEAVLLRDVSINSANQVEYMKLDRVDWQTNDAYAKNETYFSQFGLTLDHRFSDKFVMQAVYGASYSQLKIDGGRTDIFALDKNGFVYDQRSTGDGMPVYNPGFNVADPNEYGDIVKGYASISRYVRSSINRYETLRADFKYDFNDRYRLDFGYSKRIYQFSTRAATVGRSVLPTIAELNKYGREQNKPEYANLKLGDLGSVVQFGAGLDLPAGVPTKWWSPDRDTMSRILGYECNCVNAFADWRLQTSLGDALTVKETDTSHYIQGTFNIDLFGRPLRGNTGVRVANTKVESASNGTSGVFSGTGFTGSNQYTDVLPSLNLTYEVVPDVFVRFAAAKTMARPSLGNLTPGVTGITLNAAPDSGANAPRLTIGNPKLSPFRSTNFDLNVEWYPTRDMLLSVAFFHKDMGSYPRQQSYYAKLNEFLPTETYSAVRAGLTTLTPVQAAYMDTGENVWNINTYVDSPGGIINGIELQYQQTFTFLPAPFNGLGIQANATKLESELNYLTQSGRWAAAPWPFASPQAVNLTVFYEKGRFEGRVAYSWRDRFASRFPQAEGTCSPGITTNAGGVCGAPYNDFLGTEAQQYVDLKLSYKFSDKLRGDFSIQNIMNEPEVQWLYEPSVVRKYSAGAGVIMTTGLRYTF</sequence>
<evidence type="ECO:0000256" key="1">
    <source>
        <dbReference type="ARBA" id="ARBA00004442"/>
    </source>
</evidence>
<evidence type="ECO:0000313" key="8">
    <source>
        <dbReference type="EMBL" id="MDC7684181.1"/>
    </source>
</evidence>
<dbReference type="Pfam" id="PF00593">
    <property type="entry name" value="TonB_dep_Rec_b-barrel"/>
    <property type="match status" value="1"/>
</dbReference>
<comment type="caution">
    <text evidence="8">The sequence shown here is derived from an EMBL/GenBank/DDBJ whole genome shotgun (WGS) entry which is preliminary data.</text>
</comment>
<reference evidence="8 9" key="1">
    <citation type="submission" date="2023-01" db="EMBL/GenBank/DDBJ databases">
        <title>Novel species of the genus Asticcacaulis isolated from rivers.</title>
        <authorList>
            <person name="Lu H."/>
        </authorList>
    </citation>
    <scope>NUCLEOTIDE SEQUENCE [LARGE SCALE GENOMIC DNA]</scope>
    <source>
        <strain evidence="8 9">BYS171W</strain>
    </source>
</reference>
<evidence type="ECO:0000256" key="4">
    <source>
        <dbReference type="RuleBase" id="RU003357"/>
    </source>
</evidence>
<organism evidence="8 9">
    <name type="scientific">Asticcacaulis aquaticus</name>
    <dbReference type="NCBI Taxonomy" id="2984212"/>
    <lineage>
        <taxon>Bacteria</taxon>
        <taxon>Pseudomonadati</taxon>
        <taxon>Pseudomonadota</taxon>
        <taxon>Alphaproteobacteria</taxon>
        <taxon>Caulobacterales</taxon>
        <taxon>Caulobacteraceae</taxon>
        <taxon>Asticcacaulis</taxon>
    </lineage>
</organism>
<keyword evidence="4" id="KW-0798">TonB box</keyword>
<dbReference type="InterPro" id="IPR000531">
    <property type="entry name" value="Beta-barrel_TonB"/>
</dbReference>
<dbReference type="InterPro" id="IPR037066">
    <property type="entry name" value="Plug_dom_sf"/>
</dbReference>
<feature type="signal peptide" evidence="5">
    <location>
        <begin position="1"/>
        <end position="32"/>
    </location>
</feature>
<keyword evidence="5" id="KW-0732">Signal</keyword>
<protein>
    <submittedName>
        <fullName evidence="8">TonB-dependent receptor</fullName>
    </submittedName>
</protein>
<feature type="domain" description="TonB-dependent receptor plug" evidence="7">
    <location>
        <begin position="61"/>
        <end position="174"/>
    </location>
</feature>
<dbReference type="PROSITE" id="PS51318">
    <property type="entry name" value="TAT"/>
    <property type="match status" value="1"/>
</dbReference>
<dbReference type="PANTHER" id="PTHR40980">
    <property type="entry name" value="PLUG DOMAIN-CONTAINING PROTEIN"/>
    <property type="match status" value="1"/>
</dbReference>
<dbReference type="RefSeq" id="WP_272748636.1">
    <property type="nucleotide sequence ID" value="NZ_JAQQKX010000010.1"/>
</dbReference>
<dbReference type="Gene3D" id="2.40.170.20">
    <property type="entry name" value="TonB-dependent receptor, beta-barrel domain"/>
    <property type="match status" value="1"/>
</dbReference>
<evidence type="ECO:0000259" key="6">
    <source>
        <dbReference type="Pfam" id="PF00593"/>
    </source>
</evidence>
<dbReference type="InterPro" id="IPR036942">
    <property type="entry name" value="Beta-barrel_TonB_sf"/>
</dbReference>
<evidence type="ECO:0000256" key="5">
    <source>
        <dbReference type="SAM" id="SignalP"/>
    </source>
</evidence>
<accession>A0ABT5HVR9</accession>
<evidence type="ECO:0000313" key="9">
    <source>
        <dbReference type="Proteomes" id="UP001214854"/>
    </source>
</evidence>
<evidence type="ECO:0000256" key="2">
    <source>
        <dbReference type="ARBA" id="ARBA00023136"/>
    </source>
</evidence>
<dbReference type="InterPro" id="IPR012910">
    <property type="entry name" value="Plug_dom"/>
</dbReference>
<dbReference type="EMBL" id="JAQQKX010000010">
    <property type="protein sequence ID" value="MDC7684181.1"/>
    <property type="molecule type" value="Genomic_DNA"/>
</dbReference>
<dbReference type="Gene3D" id="2.170.130.10">
    <property type="entry name" value="TonB-dependent receptor, plug domain"/>
    <property type="match status" value="1"/>
</dbReference>
<keyword evidence="9" id="KW-1185">Reference proteome</keyword>
<dbReference type="PANTHER" id="PTHR40980:SF3">
    <property type="entry name" value="TONB-DEPENDENT RECEPTOR-LIKE BETA-BARREL DOMAIN-CONTAINING PROTEIN"/>
    <property type="match status" value="1"/>
</dbReference>
<feature type="domain" description="TonB-dependent receptor-like beta-barrel" evidence="6">
    <location>
        <begin position="620"/>
        <end position="1141"/>
    </location>
</feature>